<keyword evidence="7" id="KW-0963">Cytoplasm</keyword>
<dbReference type="GO" id="GO:0006508">
    <property type="term" value="P:proteolysis"/>
    <property type="evidence" value="ECO:0007669"/>
    <property type="project" value="UniProtKB-UniRule"/>
</dbReference>
<reference evidence="11 12" key="1">
    <citation type="submission" date="2014-06" db="EMBL/GenBank/DDBJ databases">
        <title>Whole Genome Sequences of Three Symbiotic Endozoicomonas Bacteria.</title>
        <authorList>
            <person name="Neave M.J."/>
            <person name="Apprill A."/>
            <person name="Voolstra C.R."/>
        </authorList>
    </citation>
    <scope>NUCLEOTIDE SEQUENCE [LARGE SCALE GENOMIC DNA]</scope>
    <source>
        <strain evidence="11 12">LMG 24815</strain>
    </source>
</reference>
<dbReference type="InterPro" id="IPR001261">
    <property type="entry name" value="ArgE/DapE_CS"/>
</dbReference>
<evidence type="ECO:0000256" key="5">
    <source>
        <dbReference type="ARBA" id="ARBA00022833"/>
    </source>
</evidence>
<evidence type="ECO:0000256" key="7">
    <source>
        <dbReference type="HAMAP-Rule" id="MF_00550"/>
    </source>
</evidence>
<dbReference type="GO" id="GO:0043171">
    <property type="term" value="P:peptide catabolic process"/>
    <property type="evidence" value="ECO:0007669"/>
    <property type="project" value="UniProtKB-UniRule"/>
</dbReference>
<keyword evidence="6 7" id="KW-0482">Metalloprotease</keyword>
<dbReference type="PIRSF" id="PIRSF037215">
    <property type="entry name" value="Peptidase_M20B"/>
    <property type="match status" value="1"/>
</dbReference>
<dbReference type="NCBIfam" id="TIGR01882">
    <property type="entry name" value="peptidase-T"/>
    <property type="match status" value="1"/>
</dbReference>
<dbReference type="Gene3D" id="3.30.70.360">
    <property type="match status" value="1"/>
</dbReference>
<comment type="function">
    <text evidence="7">Cleaves the N-terminal amino acid of tripeptides.</text>
</comment>
<feature type="active site" evidence="7 8">
    <location>
        <position position="80"/>
    </location>
</feature>
<dbReference type="EC" id="3.4.11.4" evidence="7"/>
<evidence type="ECO:0000256" key="9">
    <source>
        <dbReference type="PIRSR" id="PIRSR037215-2"/>
    </source>
</evidence>
<protein>
    <recommendedName>
        <fullName evidence="7">Peptidase T</fullName>
        <ecNumber evidence="7">3.4.11.4</ecNumber>
    </recommendedName>
    <alternativeName>
        <fullName evidence="7">Aminotripeptidase</fullName>
        <shortName evidence="7">Tripeptidase</shortName>
    </alternativeName>
    <alternativeName>
        <fullName evidence="7">Tripeptide aminopeptidase</fullName>
    </alternativeName>
</protein>
<comment type="similarity">
    <text evidence="1 7">Belongs to the peptidase M20B family.</text>
</comment>
<feature type="binding site" evidence="7 9">
    <location>
        <position position="139"/>
    </location>
    <ligand>
        <name>Zn(2+)</name>
        <dbReference type="ChEBI" id="CHEBI:29105"/>
        <label>2</label>
    </ligand>
</feature>
<dbReference type="Gene3D" id="3.40.630.10">
    <property type="entry name" value="Zn peptidases"/>
    <property type="match status" value="1"/>
</dbReference>
<comment type="caution">
    <text evidence="11">The sequence shown here is derived from an EMBL/GenBank/DDBJ whole genome shotgun (WGS) entry which is preliminary data.</text>
</comment>
<dbReference type="HAMAP" id="MF_00550">
    <property type="entry name" value="Aminopeptidase_M20"/>
    <property type="match status" value="1"/>
</dbReference>
<dbReference type="InterPro" id="IPR011650">
    <property type="entry name" value="Peptidase_M20_dimer"/>
</dbReference>
<keyword evidence="2 7" id="KW-0645">Protease</keyword>
<name>A0A081NA59_9GAMM</name>
<feature type="domain" description="Peptidase M20 dimerisation" evidence="10">
    <location>
        <begin position="206"/>
        <end position="305"/>
    </location>
</feature>
<dbReference type="GO" id="GO:0045148">
    <property type="term" value="F:tripeptide aminopeptidase activity"/>
    <property type="evidence" value="ECO:0007669"/>
    <property type="project" value="UniProtKB-UniRule"/>
</dbReference>
<comment type="cofactor">
    <cofactor evidence="7 9">
        <name>Zn(2+)</name>
        <dbReference type="ChEBI" id="CHEBI:29105"/>
    </cofactor>
    <text evidence="7 9">Binds 2 Zn(2+) ions per subunit.</text>
</comment>
<dbReference type="InterPro" id="IPR002933">
    <property type="entry name" value="Peptidase_M20"/>
</dbReference>
<dbReference type="GO" id="GO:0005829">
    <property type="term" value="C:cytosol"/>
    <property type="evidence" value="ECO:0007669"/>
    <property type="project" value="TreeGrafter"/>
</dbReference>
<keyword evidence="12" id="KW-1185">Reference proteome</keyword>
<evidence type="ECO:0000313" key="12">
    <source>
        <dbReference type="Proteomes" id="UP000028006"/>
    </source>
</evidence>
<dbReference type="SUPFAM" id="SSF55031">
    <property type="entry name" value="Bacterial exopeptidase dimerisation domain"/>
    <property type="match status" value="1"/>
</dbReference>
<feature type="binding site" evidence="7 9">
    <location>
        <position position="174"/>
    </location>
    <ligand>
        <name>Zn(2+)</name>
        <dbReference type="ChEBI" id="CHEBI:29105"/>
        <label>2</label>
    </ligand>
</feature>
<dbReference type="NCBIfam" id="NF003976">
    <property type="entry name" value="PRK05469.1"/>
    <property type="match status" value="1"/>
</dbReference>
<keyword evidence="4 7" id="KW-0378">Hydrolase</keyword>
<gene>
    <name evidence="7" type="primary">pepT</name>
    <name evidence="11" type="ORF">GZ77_01370</name>
</gene>
<evidence type="ECO:0000256" key="2">
    <source>
        <dbReference type="ARBA" id="ARBA00022670"/>
    </source>
</evidence>
<dbReference type="InterPro" id="IPR010161">
    <property type="entry name" value="Peptidase_M20B"/>
</dbReference>
<evidence type="ECO:0000256" key="4">
    <source>
        <dbReference type="ARBA" id="ARBA00022801"/>
    </source>
</evidence>
<dbReference type="PANTHER" id="PTHR42994:SF1">
    <property type="entry name" value="PEPTIDASE T"/>
    <property type="match status" value="1"/>
</dbReference>
<feature type="binding site" evidence="7 9">
    <location>
        <position position="196"/>
    </location>
    <ligand>
        <name>Zn(2+)</name>
        <dbReference type="ChEBI" id="CHEBI:29105"/>
        <label>1</label>
    </ligand>
</feature>
<dbReference type="EMBL" id="JOKG01000001">
    <property type="protein sequence ID" value="KEQ15332.1"/>
    <property type="molecule type" value="Genomic_DNA"/>
</dbReference>
<evidence type="ECO:0000259" key="10">
    <source>
        <dbReference type="Pfam" id="PF07687"/>
    </source>
</evidence>
<dbReference type="Pfam" id="PF01546">
    <property type="entry name" value="Peptidase_M20"/>
    <property type="match status" value="1"/>
</dbReference>
<evidence type="ECO:0000256" key="1">
    <source>
        <dbReference type="ARBA" id="ARBA00009692"/>
    </source>
</evidence>
<dbReference type="MEROPS" id="M20.003"/>
<dbReference type="PROSITE" id="PS00758">
    <property type="entry name" value="ARGE_DAPE_CPG2_1"/>
    <property type="match status" value="1"/>
</dbReference>
<feature type="binding site" evidence="7 9">
    <location>
        <position position="78"/>
    </location>
    <ligand>
        <name>Zn(2+)</name>
        <dbReference type="ChEBI" id="CHEBI:29105"/>
        <label>1</label>
    </ligand>
</feature>
<dbReference type="InterPro" id="IPR036264">
    <property type="entry name" value="Bact_exopeptidase_dim_dom"/>
</dbReference>
<keyword evidence="3 7" id="KW-0479">Metal-binding</keyword>
<dbReference type="CDD" id="cd03892">
    <property type="entry name" value="M20_peptT"/>
    <property type="match status" value="1"/>
</dbReference>
<comment type="catalytic activity">
    <reaction evidence="7">
        <text>Release of the N-terminal residue from a tripeptide.</text>
        <dbReference type="EC" id="3.4.11.4"/>
    </reaction>
</comment>
<dbReference type="GO" id="GO:0008237">
    <property type="term" value="F:metallopeptidase activity"/>
    <property type="evidence" value="ECO:0007669"/>
    <property type="project" value="UniProtKB-KW"/>
</dbReference>
<comment type="subcellular location">
    <subcellularLocation>
        <location evidence="7">Cytoplasm</location>
    </subcellularLocation>
</comment>
<dbReference type="Pfam" id="PF07687">
    <property type="entry name" value="M20_dimer"/>
    <property type="match status" value="1"/>
</dbReference>
<feature type="binding site" evidence="7 9">
    <location>
        <position position="378"/>
    </location>
    <ligand>
        <name>Zn(2+)</name>
        <dbReference type="ChEBI" id="CHEBI:29105"/>
        <label>2</label>
    </ligand>
</feature>
<evidence type="ECO:0000256" key="6">
    <source>
        <dbReference type="ARBA" id="ARBA00023049"/>
    </source>
</evidence>
<evidence type="ECO:0000256" key="3">
    <source>
        <dbReference type="ARBA" id="ARBA00022723"/>
    </source>
</evidence>
<keyword evidence="5 7" id="KW-0862">Zinc</keyword>
<dbReference type="AlphaFoldDB" id="A0A081NA59"/>
<dbReference type="GO" id="GO:0008270">
    <property type="term" value="F:zinc ion binding"/>
    <property type="evidence" value="ECO:0007669"/>
    <property type="project" value="UniProtKB-UniRule"/>
</dbReference>
<dbReference type="PANTHER" id="PTHR42994">
    <property type="entry name" value="PEPTIDASE T"/>
    <property type="match status" value="1"/>
</dbReference>
<dbReference type="PROSITE" id="PS00759">
    <property type="entry name" value="ARGE_DAPE_CPG2_2"/>
    <property type="match status" value="1"/>
</dbReference>
<dbReference type="NCBIfam" id="NF009920">
    <property type="entry name" value="PRK13381.1"/>
    <property type="match status" value="1"/>
</dbReference>
<dbReference type="RefSeq" id="WP_034872556.1">
    <property type="nucleotide sequence ID" value="NZ_JOKG01000001.1"/>
</dbReference>
<evidence type="ECO:0000256" key="8">
    <source>
        <dbReference type="PIRSR" id="PIRSR037215-1"/>
    </source>
</evidence>
<dbReference type="Proteomes" id="UP000028006">
    <property type="component" value="Unassembled WGS sequence"/>
</dbReference>
<sequence>MSKLLDRFLSYVQFDTQSNPGFDTVPSTSKQFELAKFLRAELETLGLSDITLDDNCYLMARLPSNTDQPVTPIGFVAHMDTAFDYSGENVKPQIIKNYDGKDIALGTTLTLSPAEFPELDTCLGKTLITTDGTTLLGADNKAGIAEILTAIEYLMAHPEIKHGDICIGFTPDEEIGRGANHFDVEQFGAEFAYTIDGGPVGELQFENFNAAQAQITVHGKSVHPGHSKNKMVNAMLIAAEFIETMPKDETPATTDDYQGFFHLNNMDSSISETFMHWLIRDFDKDHQERRKTFIENRVEAFNEKYGAGTLTLEIKDNYRNMRERVEPRQEIITLAQKAMEASDVKPLIKPIRGGTDGARLSFKGLPCPNVFTGGYNFHGPYEFIALEDMEKAVEVIVNIARLAAG</sequence>
<accession>A0A081NA59</accession>
<evidence type="ECO:0000313" key="11">
    <source>
        <dbReference type="EMBL" id="KEQ15332.1"/>
    </source>
</evidence>
<dbReference type="eggNOG" id="COG2195">
    <property type="taxonomic scope" value="Bacteria"/>
</dbReference>
<dbReference type="SUPFAM" id="SSF53187">
    <property type="entry name" value="Zn-dependent exopeptidases"/>
    <property type="match status" value="1"/>
</dbReference>
<feature type="active site" description="Proton acceptor" evidence="7 8">
    <location>
        <position position="173"/>
    </location>
</feature>
<keyword evidence="7" id="KW-0031">Aminopeptidase</keyword>
<proteinExistence type="inferred from homology"/>
<feature type="binding site" evidence="7 9">
    <location>
        <position position="139"/>
    </location>
    <ligand>
        <name>Zn(2+)</name>
        <dbReference type="ChEBI" id="CHEBI:29105"/>
        <label>1</label>
    </ligand>
</feature>
<organism evidence="11 12">
    <name type="scientific">Endozoicomonas montiporae</name>
    <dbReference type="NCBI Taxonomy" id="1027273"/>
    <lineage>
        <taxon>Bacteria</taxon>
        <taxon>Pseudomonadati</taxon>
        <taxon>Pseudomonadota</taxon>
        <taxon>Gammaproteobacteria</taxon>
        <taxon>Oceanospirillales</taxon>
        <taxon>Endozoicomonadaceae</taxon>
        <taxon>Endozoicomonas</taxon>
    </lineage>
</organism>